<dbReference type="SUPFAM" id="SSF51338">
    <property type="entry name" value="Composite domain of metallo-dependent hydrolases"/>
    <property type="match status" value="1"/>
</dbReference>
<dbReference type="RefSeq" id="WP_120637016.1">
    <property type="nucleotide sequence ID" value="NZ_RAQU01000014.1"/>
</dbReference>
<dbReference type="CDD" id="cd01300">
    <property type="entry name" value="YtcJ_like"/>
    <property type="match status" value="1"/>
</dbReference>
<dbReference type="EMBL" id="RFLX01000010">
    <property type="protein sequence ID" value="RMI20720.1"/>
    <property type="molecule type" value="Genomic_DNA"/>
</dbReference>
<feature type="domain" description="Amidohydrolase 3" evidence="1">
    <location>
        <begin position="50"/>
        <end position="537"/>
    </location>
</feature>
<dbReference type="InterPro" id="IPR011059">
    <property type="entry name" value="Metal-dep_hydrolase_composite"/>
</dbReference>
<keyword evidence="4" id="KW-1185">Reference proteome</keyword>
<dbReference type="AlphaFoldDB" id="A0A3A9JGR6"/>
<dbReference type="Proteomes" id="UP000278036">
    <property type="component" value="Unassembled WGS sequence"/>
</dbReference>
<evidence type="ECO:0000259" key="1">
    <source>
        <dbReference type="Pfam" id="PF07969"/>
    </source>
</evidence>
<dbReference type="SUPFAM" id="SSF51556">
    <property type="entry name" value="Metallo-dependent hydrolases"/>
    <property type="match status" value="1"/>
</dbReference>
<dbReference type="EMBL" id="RAQU01000014">
    <property type="protein sequence ID" value="RKK05550.1"/>
    <property type="molecule type" value="Genomic_DNA"/>
</dbReference>
<dbReference type="OrthoDB" id="9811399at2"/>
<dbReference type="Pfam" id="PF07969">
    <property type="entry name" value="Amidohydro_3"/>
    <property type="match status" value="1"/>
</dbReference>
<evidence type="ECO:0000313" key="2">
    <source>
        <dbReference type="EMBL" id="RKK05550.1"/>
    </source>
</evidence>
<dbReference type="PANTHER" id="PTHR22642">
    <property type="entry name" value="IMIDAZOLONEPROPIONASE"/>
    <property type="match status" value="1"/>
</dbReference>
<organism evidence="2 5">
    <name type="scientific">Teichococcus wenyumeiae</name>
    <dbReference type="NCBI Taxonomy" id="2478470"/>
    <lineage>
        <taxon>Bacteria</taxon>
        <taxon>Pseudomonadati</taxon>
        <taxon>Pseudomonadota</taxon>
        <taxon>Alphaproteobacteria</taxon>
        <taxon>Acetobacterales</taxon>
        <taxon>Roseomonadaceae</taxon>
        <taxon>Roseomonas</taxon>
    </lineage>
</organism>
<reference evidence="2 5" key="1">
    <citation type="submission" date="2018-09" db="EMBL/GenBank/DDBJ databases">
        <title>Roseomonas sp. nov., isolated from feces of Tibetan antelopes in the Qinghai-Tibet plateau, China.</title>
        <authorList>
            <person name="Tian Z."/>
        </authorList>
    </citation>
    <scope>NUCLEOTIDE SEQUENCE [LARGE SCALE GENOMIC DNA]</scope>
    <source>
        <strain evidence="3 4">Z23</strain>
        <strain evidence="2 5">Z24</strain>
    </source>
</reference>
<dbReference type="InParanoid" id="A0A3A9JGR6"/>
<proteinExistence type="predicted"/>
<dbReference type="Gene3D" id="2.30.40.10">
    <property type="entry name" value="Urease, subunit C, domain 1"/>
    <property type="match status" value="1"/>
</dbReference>
<dbReference type="InterPro" id="IPR013108">
    <property type="entry name" value="Amidohydro_3"/>
</dbReference>
<evidence type="ECO:0000313" key="3">
    <source>
        <dbReference type="EMBL" id="RMI20720.1"/>
    </source>
</evidence>
<protein>
    <submittedName>
        <fullName evidence="2">Amidohydrolase</fullName>
    </submittedName>
</protein>
<dbReference type="InterPro" id="IPR032466">
    <property type="entry name" value="Metal_Hydrolase"/>
</dbReference>
<accession>A0A3A9JGR6</accession>
<dbReference type="InterPro" id="IPR033932">
    <property type="entry name" value="YtcJ-like"/>
</dbReference>
<sequence length="543" mass="57784">MSSADLILTGGRIFRGLAVGFTEALAISGGKVLAAGSAAEIATLAGPGTRTIDLAGRLAVPGLNDAHMHLVPLGLGMLEVGLRADTGANSIAVILERIATAARQVPPGSWIVASGYDHNELAEKRHPTVRELDAVAPDHPVYVKRTCSHIAITNSRALQAAGIDLETPVPEGGLIERRDGALTGLLAEGAMRLVSRVMPEPGREQLVAAIERAGTSMLAQGITSTMEAAAGMNGGMEEIAAFEEAAGTGRLPLRTWTCLYGNPDGIAEEAHAAGYRFGREVGLLRYGAIKVFADGSAGGLTAAMSQPYLVGEAGNHGVLCLPEREMHQYLAHYHAMGYQLAIHAIGDAAIEQVLSGIERAGTAEQPVLGRRHRIEHCGFLNDSQLRRMVAAGIDPVPQPVFLYDFGDLYLRNLGADRTDASHPMRRWLEAGLHPAASTDAPVCATDPFKNLYAMTTRRSRAGTLLGPEQRLSMAEALHTYTACGAYTQFAEDRMGRLVPGHFADIAVMSHDLFTIDPEQLRSEAHCDITIRGGEVVFDRLGQC</sequence>
<evidence type="ECO:0000313" key="5">
    <source>
        <dbReference type="Proteomes" id="UP000278036"/>
    </source>
</evidence>
<name>A0A3A9JGR6_9PROT</name>
<gene>
    <name evidence="2" type="ORF">D6Z83_03870</name>
    <name evidence="3" type="ORF">EBE87_14785</name>
</gene>
<dbReference type="PANTHER" id="PTHR22642:SF2">
    <property type="entry name" value="PROTEIN LONG AFTER FAR-RED 3"/>
    <property type="match status" value="1"/>
</dbReference>
<keyword evidence="2" id="KW-0378">Hydrolase</keyword>
<evidence type="ECO:0000313" key="4">
    <source>
        <dbReference type="Proteomes" id="UP000274097"/>
    </source>
</evidence>
<dbReference type="Gene3D" id="3.20.20.140">
    <property type="entry name" value="Metal-dependent hydrolases"/>
    <property type="match status" value="1"/>
</dbReference>
<dbReference type="Gene3D" id="3.10.310.70">
    <property type="match status" value="1"/>
</dbReference>
<dbReference type="Proteomes" id="UP000274097">
    <property type="component" value="Unassembled WGS sequence"/>
</dbReference>
<dbReference type="GO" id="GO:0016810">
    <property type="term" value="F:hydrolase activity, acting on carbon-nitrogen (but not peptide) bonds"/>
    <property type="evidence" value="ECO:0007669"/>
    <property type="project" value="InterPro"/>
</dbReference>
<comment type="caution">
    <text evidence="2">The sequence shown here is derived from an EMBL/GenBank/DDBJ whole genome shotgun (WGS) entry which is preliminary data.</text>
</comment>